<feature type="region of interest" description="Disordered" evidence="1">
    <location>
        <begin position="70"/>
        <end position="98"/>
    </location>
</feature>
<evidence type="ECO:0000313" key="2">
    <source>
        <dbReference type="EMBL" id="KAL0411061.1"/>
    </source>
</evidence>
<proteinExistence type="predicted"/>
<protein>
    <submittedName>
        <fullName evidence="2">Uncharacterized protein</fullName>
    </submittedName>
</protein>
<evidence type="ECO:0000256" key="1">
    <source>
        <dbReference type="SAM" id="MobiDB-lite"/>
    </source>
</evidence>
<sequence length="98" mass="10861">MTEGERTFEEILAEIQCGSVGGASATQEMKASAFSRTSGWGLLQVLGQEACFKIRCSLARAAKYITMEDAQTLQEGKPWREKEETEEETPTKKPQIDS</sequence>
<dbReference type="EMBL" id="JACGWN010000013">
    <property type="protein sequence ID" value="KAL0411061.1"/>
    <property type="molecule type" value="Genomic_DNA"/>
</dbReference>
<reference evidence="2" key="1">
    <citation type="submission" date="2020-06" db="EMBL/GenBank/DDBJ databases">
        <authorList>
            <person name="Li T."/>
            <person name="Hu X."/>
            <person name="Zhang T."/>
            <person name="Song X."/>
            <person name="Zhang H."/>
            <person name="Dai N."/>
            <person name="Sheng W."/>
            <person name="Hou X."/>
            <person name="Wei L."/>
        </authorList>
    </citation>
    <scope>NUCLEOTIDE SEQUENCE</scope>
    <source>
        <strain evidence="2">KEN1</strain>
        <tissue evidence="2">Leaf</tissue>
    </source>
</reference>
<dbReference type="AlphaFoldDB" id="A0AAW2U5Q0"/>
<comment type="caution">
    <text evidence="2">The sequence shown here is derived from an EMBL/GenBank/DDBJ whole genome shotgun (WGS) entry which is preliminary data.</text>
</comment>
<name>A0AAW2U5Q0_9LAMI</name>
<reference evidence="2" key="2">
    <citation type="journal article" date="2024" name="Plant">
        <title>Genomic evolution and insights into agronomic trait innovations of Sesamum species.</title>
        <authorList>
            <person name="Miao H."/>
            <person name="Wang L."/>
            <person name="Qu L."/>
            <person name="Liu H."/>
            <person name="Sun Y."/>
            <person name="Le M."/>
            <person name="Wang Q."/>
            <person name="Wei S."/>
            <person name="Zheng Y."/>
            <person name="Lin W."/>
            <person name="Duan Y."/>
            <person name="Cao H."/>
            <person name="Xiong S."/>
            <person name="Wang X."/>
            <person name="Wei L."/>
            <person name="Li C."/>
            <person name="Ma Q."/>
            <person name="Ju M."/>
            <person name="Zhao R."/>
            <person name="Li G."/>
            <person name="Mu C."/>
            <person name="Tian Q."/>
            <person name="Mei H."/>
            <person name="Zhang T."/>
            <person name="Gao T."/>
            <person name="Zhang H."/>
        </authorList>
    </citation>
    <scope>NUCLEOTIDE SEQUENCE</scope>
    <source>
        <strain evidence="2">KEN1</strain>
    </source>
</reference>
<feature type="compositionally biased region" description="Basic and acidic residues" evidence="1">
    <location>
        <begin position="77"/>
        <end position="98"/>
    </location>
</feature>
<organism evidence="2">
    <name type="scientific">Sesamum latifolium</name>
    <dbReference type="NCBI Taxonomy" id="2727402"/>
    <lineage>
        <taxon>Eukaryota</taxon>
        <taxon>Viridiplantae</taxon>
        <taxon>Streptophyta</taxon>
        <taxon>Embryophyta</taxon>
        <taxon>Tracheophyta</taxon>
        <taxon>Spermatophyta</taxon>
        <taxon>Magnoliopsida</taxon>
        <taxon>eudicotyledons</taxon>
        <taxon>Gunneridae</taxon>
        <taxon>Pentapetalae</taxon>
        <taxon>asterids</taxon>
        <taxon>lamiids</taxon>
        <taxon>Lamiales</taxon>
        <taxon>Pedaliaceae</taxon>
        <taxon>Sesamum</taxon>
    </lineage>
</organism>
<accession>A0AAW2U5Q0</accession>
<gene>
    <name evidence="2" type="ORF">Slati_3695800</name>
</gene>